<feature type="transmembrane region" description="Helical" evidence="1">
    <location>
        <begin position="32"/>
        <end position="56"/>
    </location>
</feature>
<feature type="transmembrane region" description="Helical" evidence="1">
    <location>
        <begin position="76"/>
        <end position="99"/>
    </location>
</feature>
<keyword evidence="3" id="KW-1185">Reference proteome</keyword>
<accession>A0A239HVW9</accession>
<name>A0A239HVW9_9NOCA</name>
<evidence type="ECO:0000256" key="1">
    <source>
        <dbReference type="SAM" id="Phobius"/>
    </source>
</evidence>
<keyword evidence="1" id="KW-0472">Membrane</keyword>
<proteinExistence type="predicted"/>
<sequence>MSADTDSMELVELEESELYEEDSDAIARRRRILARVVAVGAAVAGLIVLLAVLPLAGIDYPHSRAVVPSLVSPSDAVLTAFGITPVLVAVAALTVVALMRKLPYGIGAVITLVIGASLTTAGVRAWANGWVPASALPNGYVTAAVALVCATTLVASSRFLPMVWGLGGVGAATVCAAAVIGGATSVVGVLTTVLIVLGWWAASSAVMVYSPVAAEREKQNPFDTAALAFRRMR</sequence>
<dbReference type="Proteomes" id="UP000198327">
    <property type="component" value="Unassembled WGS sequence"/>
</dbReference>
<dbReference type="AlphaFoldDB" id="A0A239HVW9"/>
<dbReference type="OrthoDB" id="4485583at2"/>
<evidence type="ECO:0000313" key="3">
    <source>
        <dbReference type="Proteomes" id="UP000198327"/>
    </source>
</evidence>
<evidence type="ECO:0000313" key="2">
    <source>
        <dbReference type="EMBL" id="SNS85218.1"/>
    </source>
</evidence>
<dbReference type="RefSeq" id="WP_089246301.1">
    <property type="nucleotide sequence ID" value="NZ_FZOW01000006.1"/>
</dbReference>
<organism evidence="2 3">
    <name type="scientific">Rhodococcoides kyotonense</name>
    <dbReference type="NCBI Taxonomy" id="398843"/>
    <lineage>
        <taxon>Bacteria</taxon>
        <taxon>Bacillati</taxon>
        <taxon>Actinomycetota</taxon>
        <taxon>Actinomycetes</taxon>
        <taxon>Mycobacteriales</taxon>
        <taxon>Nocardiaceae</taxon>
        <taxon>Rhodococcoides</taxon>
    </lineage>
</organism>
<gene>
    <name evidence="2" type="ORF">SAMN05421642_10661</name>
</gene>
<reference evidence="3" key="1">
    <citation type="submission" date="2017-06" db="EMBL/GenBank/DDBJ databases">
        <authorList>
            <person name="Varghese N."/>
            <person name="Submissions S."/>
        </authorList>
    </citation>
    <scope>NUCLEOTIDE SEQUENCE [LARGE SCALE GENOMIC DNA]</scope>
    <source>
        <strain evidence="3">JCM 23211</strain>
    </source>
</reference>
<feature type="transmembrane region" description="Helical" evidence="1">
    <location>
        <begin position="139"/>
        <end position="156"/>
    </location>
</feature>
<keyword evidence="1" id="KW-1133">Transmembrane helix</keyword>
<feature type="transmembrane region" description="Helical" evidence="1">
    <location>
        <begin position="106"/>
        <end position="127"/>
    </location>
</feature>
<feature type="transmembrane region" description="Helical" evidence="1">
    <location>
        <begin position="189"/>
        <end position="209"/>
    </location>
</feature>
<dbReference type="EMBL" id="FZOW01000006">
    <property type="protein sequence ID" value="SNS85218.1"/>
    <property type="molecule type" value="Genomic_DNA"/>
</dbReference>
<protein>
    <submittedName>
        <fullName evidence="2">Uncharacterized protein</fullName>
    </submittedName>
</protein>
<feature type="transmembrane region" description="Helical" evidence="1">
    <location>
        <begin position="163"/>
        <end position="183"/>
    </location>
</feature>
<keyword evidence="1" id="KW-0812">Transmembrane</keyword>